<dbReference type="Proteomes" id="UP000800235">
    <property type="component" value="Unassembled WGS sequence"/>
</dbReference>
<comment type="caution">
    <text evidence="1">The sequence shown here is derived from an EMBL/GenBank/DDBJ whole genome shotgun (WGS) entry which is preliminary data.</text>
</comment>
<dbReference type="AlphaFoldDB" id="A0A9P4NXY2"/>
<keyword evidence="2" id="KW-1185">Reference proteome</keyword>
<sequence>MGACVLNTRDWVEVPPGSETLFDAMIGRFRSLDIVLNGDFCEWDIPHFLIGRREIMTMKIRVYWLVNCIRRVGTIKHIAIKARQGLIWNEKSEEDKDSSFQSPEEFLVSLLKPFNQLRGLKSTSIEICSESEYAPLYEDYYEDSEDEEDLAQERSDLVKTLEKDLQPTFDTLAEAMCSQKPVTNPNPPINILTLLESITLGNSLSLDVQKRPPHRRSPRLSRLNYTTETEHFQDAIEEDLIDEDILFPFHFYGLTYDVHAAEDARQIPRSYTAILEAALLACENKDTVACRKESRAIFSIWTGLRRQFNHQWKDSQRSGWEFSDATNEEKRTVREAWEAIDLAFTKLRLMLREESEKLEPEKNALQRELDLDAVFNLQEAHL</sequence>
<evidence type="ECO:0000313" key="1">
    <source>
        <dbReference type="EMBL" id="KAF2433707.1"/>
    </source>
</evidence>
<accession>A0A9P4NXY2</accession>
<reference evidence="1" key="1">
    <citation type="journal article" date="2020" name="Stud. Mycol.">
        <title>101 Dothideomycetes genomes: a test case for predicting lifestyles and emergence of pathogens.</title>
        <authorList>
            <person name="Haridas S."/>
            <person name="Albert R."/>
            <person name="Binder M."/>
            <person name="Bloem J."/>
            <person name="Labutti K."/>
            <person name="Salamov A."/>
            <person name="Andreopoulos B."/>
            <person name="Baker S."/>
            <person name="Barry K."/>
            <person name="Bills G."/>
            <person name="Bluhm B."/>
            <person name="Cannon C."/>
            <person name="Castanera R."/>
            <person name="Culley D."/>
            <person name="Daum C."/>
            <person name="Ezra D."/>
            <person name="Gonzalez J."/>
            <person name="Henrissat B."/>
            <person name="Kuo A."/>
            <person name="Liang C."/>
            <person name="Lipzen A."/>
            <person name="Lutzoni F."/>
            <person name="Magnuson J."/>
            <person name="Mondo S."/>
            <person name="Nolan M."/>
            <person name="Ohm R."/>
            <person name="Pangilinan J."/>
            <person name="Park H.-J."/>
            <person name="Ramirez L."/>
            <person name="Alfaro M."/>
            <person name="Sun H."/>
            <person name="Tritt A."/>
            <person name="Yoshinaga Y."/>
            <person name="Zwiers L.-H."/>
            <person name="Turgeon B."/>
            <person name="Goodwin S."/>
            <person name="Spatafora J."/>
            <person name="Crous P."/>
            <person name="Grigoriev I."/>
        </authorList>
    </citation>
    <scope>NUCLEOTIDE SEQUENCE</scope>
    <source>
        <strain evidence="1">CBS 130266</strain>
    </source>
</reference>
<protein>
    <submittedName>
        <fullName evidence="1">Uncharacterized protein</fullName>
    </submittedName>
</protein>
<evidence type="ECO:0000313" key="2">
    <source>
        <dbReference type="Proteomes" id="UP000800235"/>
    </source>
</evidence>
<name>A0A9P4NXY2_9PEZI</name>
<proteinExistence type="predicted"/>
<organism evidence="1 2">
    <name type="scientific">Tothia fuscella</name>
    <dbReference type="NCBI Taxonomy" id="1048955"/>
    <lineage>
        <taxon>Eukaryota</taxon>
        <taxon>Fungi</taxon>
        <taxon>Dikarya</taxon>
        <taxon>Ascomycota</taxon>
        <taxon>Pezizomycotina</taxon>
        <taxon>Dothideomycetes</taxon>
        <taxon>Pleosporomycetidae</taxon>
        <taxon>Venturiales</taxon>
        <taxon>Cylindrosympodiaceae</taxon>
        <taxon>Tothia</taxon>
    </lineage>
</organism>
<dbReference type="EMBL" id="MU007019">
    <property type="protein sequence ID" value="KAF2433707.1"/>
    <property type="molecule type" value="Genomic_DNA"/>
</dbReference>
<gene>
    <name evidence="1" type="ORF">EJ08DRAFT_38031</name>
</gene>